<dbReference type="GO" id="GO:0003677">
    <property type="term" value="F:DNA binding"/>
    <property type="evidence" value="ECO:0007669"/>
    <property type="project" value="InterPro"/>
</dbReference>
<evidence type="ECO:0000313" key="2">
    <source>
        <dbReference type="EnsemblPlants" id="OB08G16050.1"/>
    </source>
</evidence>
<dbReference type="RefSeq" id="XP_015695844.1">
    <property type="nucleotide sequence ID" value="XM_015840358.2"/>
</dbReference>
<protein>
    <recommendedName>
        <fullName evidence="1">hAT-like transposase RNase-H fold domain-containing protein</fullName>
    </recommendedName>
</protein>
<dbReference type="eggNOG" id="KOG1121">
    <property type="taxonomic scope" value="Eukaryota"/>
</dbReference>
<feature type="domain" description="hAT-like transposase RNase-H fold" evidence="1">
    <location>
        <begin position="217"/>
        <end position="310"/>
    </location>
</feature>
<evidence type="ECO:0000259" key="1">
    <source>
        <dbReference type="Pfam" id="PF14372"/>
    </source>
</evidence>
<reference evidence="2" key="1">
    <citation type="journal article" date="2013" name="Nat. Commun.">
        <title>Whole-genome sequencing of Oryza brachyantha reveals mechanisms underlying Oryza genome evolution.</title>
        <authorList>
            <person name="Chen J."/>
            <person name="Huang Q."/>
            <person name="Gao D."/>
            <person name="Wang J."/>
            <person name="Lang Y."/>
            <person name="Liu T."/>
            <person name="Li B."/>
            <person name="Bai Z."/>
            <person name="Luis Goicoechea J."/>
            <person name="Liang C."/>
            <person name="Chen C."/>
            <person name="Zhang W."/>
            <person name="Sun S."/>
            <person name="Liao Y."/>
            <person name="Zhang X."/>
            <person name="Yang L."/>
            <person name="Song C."/>
            <person name="Wang M."/>
            <person name="Shi J."/>
            <person name="Liu G."/>
            <person name="Liu J."/>
            <person name="Zhou H."/>
            <person name="Zhou W."/>
            <person name="Yu Q."/>
            <person name="An N."/>
            <person name="Chen Y."/>
            <person name="Cai Q."/>
            <person name="Wang B."/>
            <person name="Liu B."/>
            <person name="Min J."/>
            <person name="Huang Y."/>
            <person name="Wu H."/>
            <person name="Li Z."/>
            <person name="Zhang Y."/>
            <person name="Yin Y."/>
            <person name="Song W."/>
            <person name="Jiang J."/>
            <person name="Jackson S.A."/>
            <person name="Wing R.A."/>
            <person name="Wang J."/>
            <person name="Chen M."/>
        </authorList>
    </citation>
    <scope>NUCLEOTIDE SEQUENCE [LARGE SCALE GENOMIC DNA]</scope>
    <source>
        <strain evidence="2">cv. IRGC 101232</strain>
    </source>
</reference>
<dbReference type="EnsemblPlants" id="OB08G16050.1">
    <property type="protein sequence ID" value="OB08G16050.1"/>
    <property type="gene ID" value="OB08G16050"/>
</dbReference>
<accession>J3MR76</accession>
<dbReference type="Proteomes" id="UP000006038">
    <property type="component" value="Chromosome 8"/>
</dbReference>
<dbReference type="AlphaFoldDB" id="J3MR76"/>
<dbReference type="SUPFAM" id="SSF53098">
    <property type="entry name" value="Ribonuclease H-like"/>
    <property type="match status" value="1"/>
</dbReference>
<name>J3MR76_ORYBR</name>
<dbReference type="Pfam" id="PF14372">
    <property type="entry name" value="hAT-like_RNase-H"/>
    <property type="match status" value="1"/>
</dbReference>
<keyword evidence="3" id="KW-1185">Reference proteome</keyword>
<dbReference type="InterPro" id="IPR025525">
    <property type="entry name" value="hAT-like_transposase_RNase-H"/>
</dbReference>
<dbReference type="PANTHER" id="PTHR23272">
    <property type="entry name" value="BED FINGER-RELATED"/>
    <property type="match status" value="1"/>
</dbReference>
<sequence>MNRIVIRCCLSAIEDYPANYYLSMFPDCKNFLRVRDGEIVTSMTVEAINYWGIEHKLLGVTVMEGVGNSILDIQELENNVEVQNYLLGRCRLLTIPCMAEWLHDLFGFELSELVLGTSLAWFGYMTCSPLCKQKYQQVRSQLHLNPPSLGSRKWYLTFYLLEAALLFDRTAPNVEQTDPQLFTHKPSSDKVQAMEIFCKIARSIYQAIKVVSSPQYVFNSYFHVLWSVRTTLQELSTVRNIERIVDVGKMQENFDRQRRRVYVWLSMAVVLDPRYHINFIEQRFRQAFGNDAYMYISEVRGKLFELVMHYSCHVNQQNINTYSQMMDILLSIMSGTKSQNETNQILNGNTGQDGFREICQF</sequence>
<proteinExistence type="predicted"/>
<dbReference type="PANTHER" id="PTHR23272:SF104">
    <property type="entry name" value="HAT FAMILY DIMERISATION DOMAIN CONTAINING PROTEIN, EXPRESSED"/>
    <property type="match status" value="1"/>
</dbReference>
<evidence type="ECO:0000313" key="3">
    <source>
        <dbReference type="Proteomes" id="UP000006038"/>
    </source>
</evidence>
<dbReference type="HOGENOM" id="CLU_768096_0_0_1"/>
<dbReference type="OrthoDB" id="647840at2759"/>
<dbReference type="InterPro" id="IPR012337">
    <property type="entry name" value="RNaseH-like_sf"/>
</dbReference>
<reference evidence="2" key="2">
    <citation type="submission" date="2013-04" db="UniProtKB">
        <authorList>
            <consortium name="EnsemblPlants"/>
        </authorList>
    </citation>
    <scope>IDENTIFICATION</scope>
</reference>
<gene>
    <name evidence="2" type="primary">LOC102702590</name>
</gene>
<dbReference type="GeneID" id="102702590"/>
<dbReference type="KEGG" id="obr:102702590"/>
<dbReference type="Gramene" id="OB08G16050.1">
    <property type="protein sequence ID" value="OB08G16050.1"/>
    <property type="gene ID" value="OB08G16050"/>
</dbReference>
<organism evidence="2">
    <name type="scientific">Oryza brachyantha</name>
    <name type="common">malo sina</name>
    <dbReference type="NCBI Taxonomy" id="4533"/>
    <lineage>
        <taxon>Eukaryota</taxon>
        <taxon>Viridiplantae</taxon>
        <taxon>Streptophyta</taxon>
        <taxon>Embryophyta</taxon>
        <taxon>Tracheophyta</taxon>
        <taxon>Spermatophyta</taxon>
        <taxon>Magnoliopsida</taxon>
        <taxon>Liliopsida</taxon>
        <taxon>Poales</taxon>
        <taxon>Poaceae</taxon>
        <taxon>BOP clade</taxon>
        <taxon>Oryzoideae</taxon>
        <taxon>Oryzeae</taxon>
        <taxon>Oryzinae</taxon>
        <taxon>Oryza</taxon>
    </lineage>
</organism>